<dbReference type="EMBL" id="LDEV01001183">
    <property type="protein sequence ID" value="KLJ12072.1"/>
    <property type="molecule type" value="Genomic_DNA"/>
</dbReference>
<feature type="compositionally biased region" description="Low complexity" evidence="1">
    <location>
        <begin position="154"/>
        <end position="170"/>
    </location>
</feature>
<feature type="compositionally biased region" description="Gly residues" evidence="1">
    <location>
        <begin position="275"/>
        <end position="286"/>
    </location>
</feature>
<reference evidence="3" key="1">
    <citation type="journal article" date="2015" name="PLoS Genet.">
        <title>The dynamic genome and transcriptome of the human fungal pathogen Blastomyces and close relative Emmonsia.</title>
        <authorList>
            <person name="Munoz J.F."/>
            <person name="Gauthier G.M."/>
            <person name="Desjardins C.A."/>
            <person name="Gallo J.E."/>
            <person name="Holder J."/>
            <person name="Sullivan T.D."/>
            <person name="Marty A.J."/>
            <person name="Carmen J.C."/>
            <person name="Chen Z."/>
            <person name="Ding L."/>
            <person name="Gujja S."/>
            <person name="Magrini V."/>
            <person name="Misas E."/>
            <person name="Mitreva M."/>
            <person name="Priest M."/>
            <person name="Saif S."/>
            <person name="Whiston E.A."/>
            <person name="Young S."/>
            <person name="Zeng Q."/>
            <person name="Goldman W.E."/>
            <person name="Mardis E.R."/>
            <person name="Taylor J.W."/>
            <person name="McEwen J.G."/>
            <person name="Clay O.K."/>
            <person name="Klein B.S."/>
            <person name="Cuomo C.A."/>
        </authorList>
    </citation>
    <scope>NUCLEOTIDE SEQUENCE [LARGE SCALE GENOMIC DNA]</scope>
    <source>
        <strain evidence="3">UAMH 139</strain>
    </source>
</reference>
<comment type="caution">
    <text evidence="2">The sequence shown here is derived from an EMBL/GenBank/DDBJ whole genome shotgun (WGS) entry which is preliminary data.</text>
</comment>
<protein>
    <submittedName>
        <fullName evidence="2">Uncharacterized protein</fullName>
    </submittedName>
</protein>
<feature type="compositionally biased region" description="Polar residues" evidence="1">
    <location>
        <begin position="191"/>
        <end position="202"/>
    </location>
</feature>
<dbReference type="OrthoDB" id="5377226at2759"/>
<dbReference type="AlphaFoldDB" id="A0A0H1BLZ7"/>
<evidence type="ECO:0000313" key="3">
    <source>
        <dbReference type="Proteomes" id="UP000053573"/>
    </source>
</evidence>
<accession>A0A0H1BLZ7</accession>
<evidence type="ECO:0000313" key="2">
    <source>
        <dbReference type="EMBL" id="KLJ12072.1"/>
    </source>
</evidence>
<dbReference type="Proteomes" id="UP000053573">
    <property type="component" value="Unassembled WGS sequence"/>
</dbReference>
<sequence>MYIPDQPQNAAFPWATATSACEQRGCPISDAANLKKRKRDMGNWDSQINANMGTCTAFIPGNAQHLEDKFRNGYSQFLKDSSSGAMASKFALRPSPERRTHHFRPCWQPAAIKRRRLIQQQQNQQSQQEWNTIPRNIYAGQKQHFYTPDSDNGSPTLAATSKSSTSSPPFHKTKSNTYNNNHNDDDDDHPSTSSVSQANNKTTPHASLFPCHICHRRPTTRSTLDAYADCDLCAERTCYICLRECMAVDCNGPRSPPNPGAGYGKENNHNNNNDGDGGGGRGGGGKASEWRGKISPPNSRPGQGDEGGEENGERMGRKVCSWCAVESVLDGGGEVVRCFACMAGW</sequence>
<proteinExistence type="predicted"/>
<keyword evidence="3" id="KW-1185">Reference proteome</keyword>
<evidence type="ECO:0000256" key="1">
    <source>
        <dbReference type="SAM" id="MobiDB-lite"/>
    </source>
</evidence>
<feature type="region of interest" description="Disordered" evidence="1">
    <location>
        <begin position="261"/>
        <end position="313"/>
    </location>
</feature>
<organism evidence="2 3">
    <name type="scientific">Blastomyces silverae</name>
    <dbReference type="NCBI Taxonomy" id="2060906"/>
    <lineage>
        <taxon>Eukaryota</taxon>
        <taxon>Fungi</taxon>
        <taxon>Dikarya</taxon>
        <taxon>Ascomycota</taxon>
        <taxon>Pezizomycotina</taxon>
        <taxon>Eurotiomycetes</taxon>
        <taxon>Eurotiomycetidae</taxon>
        <taxon>Onygenales</taxon>
        <taxon>Ajellomycetaceae</taxon>
        <taxon>Blastomyces</taxon>
    </lineage>
</organism>
<feature type="region of interest" description="Disordered" evidence="1">
    <location>
        <begin position="143"/>
        <end position="202"/>
    </location>
</feature>
<gene>
    <name evidence="2" type="ORF">EMPG_12798</name>
</gene>
<name>A0A0H1BLZ7_9EURO</name>